<dbReference type="GO" id="GO:0016829">
    <property type="term" value="F:lyase activity"/>
    <property type="evidence" value="ECO:0007669"/>
    <property type="project" value="InterPro"/>
</dbReference>
<dbReference type="SUPFAM" id="SSF53383">
    <property type="entry name" value="PLP-dependent transferases"/>
    <property type="match status" value="1"/>
</dbReference>
<dbReference type="InterPro" id="IPR015421">
    <property type="entry name" value="PyrdxlP-dep_Trfase_major"/>
</dbReference>
<dbReference type="GO" id="GO:0009820">
    <property type="term" value="P:alkaloid metabolic process"/>
    <property type="evidence" value="ECO:0007669"/>
    <property type="project" value="InterPro"/>
</dbReference>
<evidence type="ECO:0000259" key="5">
    <source>
        <dbReference type="Pfam" id="PF01212"/>
    </source>
</evidence>
<dbReference type="EMBL" id="DF977455">
    <property type="protein sequence ID" value="GAP85236.1"/>
    <property type="molecule type" value="Genomic_DNA"/>
</dbReference>
<dbReference type="OrthoDB" id="19261at2759"/>
<evidence type="ECO:0000256" key="2">
    <source>
        <dbReference type="ARBA" id="ARBA00009721"/>
    </source>
</evidence>
<gene>
    <name evidence="6" type="ORF">SAMD00023353_1002960</name>
</gene>
<dbReference type="InterPro" id="IPR015424">
    <property type="entry name" value="PyrdxlP-dep_Trfase"/>
</dbReference>
<reference evidence="6" key="1">
    <citation type="submission" date="2016-03" db="EMBL/GenBank/DDBJ databases">
        <title>Draft genome sequence of Rosellinia necatrix.</title>
        <authorList>
            <person name="Kanematsu S."/>
        </authorList>
    </citation>
    <scope>NUCLEOTIDE SEQUENCE [LARGE SCALE GENOMIC DNA]</scope>
    <source>
        <strain evidence="6">W97</strain>
    </source>
</reference>
<evidence type="ECO:0000313" key="7">
    <source>
        <dbReference type="Proteomes" id="UP000054516"/>
    </source>
</evidence>
<evidence type="ECO:0000256" key="1">
    <source>
        <dbReference type="ARBA" id="ARBA00001933"/>
    </source>
</evidence>
<keyword evidence="3" id="KW-0808">Transferase</keyword>
<dbReference type="InterPro" id="IPR033964">
    <property type="entry name" value="ABBA"/>
</dbReference>
<accession>A0A1W2TBF5</accession>
<keyword evidence="7" id="KW-1185">Reference proteome</keyword>
<name>A0A1W2TBF5_ROSNE</name>
<dbReference type="InterPro" id="IPR001597">
    <property type="entry name" value="ArAA_b-elim_lyase/Thr_aldolase"/>
</dbReference>
<dbReference type="STRING" id="77044.A0A1W2TBF5"/>
<comment type="cofactor">
    <cofactor evidence="1">
        <name>pyridoxal 5'-phosphate</name>
        <dbReference type="ChEBI" id="CHEBI:597326"/>
    </cofactor>
</comment>
<proteinExistence type="inferred from homology"/>
<dbReference type="Gene3D" id="3.40.640.10">
    <property type="entry name" value="Type I PLP-dependent aspartate aminotransferase-like (Major domain)"/>
    <property type="match status" value="1"/>
</dbReference>
<feature type="domain" description="Aromatic amino acid beta-eliminating lyase/threonine aldolase" evidence="5">
    <location>
        <begin position="55"/>
        <end position="497"/>
    </location>
</feature>
<dbReference type="Gene3D" id="3.90.1150.10">
    <property type="entry name" value="Aspartate Aminotransferase, domain 1"/>
    <property type="match status" value="1"/>
</dbReference>
<dbReference type="Pfam" id="PF01212">
    <property type="entry name" value="Beta_elim_lyase"/>
    <property type="match status" value="1"/>
</dbReference>
<dbReference type="NCBIfam" id="NF009709">
    <property type="entry name" value="PRK13238.1"/>
    <property type="match status" value="1"/>
</dbReference>
<dbReference type="GO" id="GO:0016765">
    <property type="term" value="F:transferase activity, transferring alkyl or aryl (other than methyl) groups"/>
    <property type="evidence" value="ECO:0007669"/>
    <property type="project" value="InterPro"/>
</dbReference>
<keyword evidence="4" id="KW-0663">Pyridoxal phosphate</keyword>
<protein>
    <submittedName>
        <fullName evidence="6">Putative tryptophanase</fullName>
    </submittedName>
</protein>
<dbReference type="InterPro" id="IPR017795">
    <property type="entry name" value="ABBA_NscD-like"/>
</dbReference>
<dbReference type="PANTHER" id="PTHR32325:SF4">
    <property type="entry name" value="TRYPTOPHANASE"/>
    <property type="match status" value="1"/>
</dbReference>
<sequence>MAPLLQLPGLILSPPSHQALVVRPILSASAQERQEILEDVEYNIFAFPAGLVTCDYLSDSGTSAMTDIQWAALIRGDEGYGRNWGYYCLLDTFRDIFERGHGRAYAFHTILTGTATSEFYRTKLLKLYQGGFVNGGPRQLESPNFFIVPQGRCAEFLLFSTLKEVISECPQAQADMMPTIISNGFFDTTGANATAAGFALETFTQPGLTDPFPEHLYSKQNPFKGNLDLVATKEYLDNHSGQVALILMTLTNNWAAGQPVSMANIRAAAELARCYSIPLFFDACRFAENAWFIHAFEALEKSIPEIIQEMFSYADGFTISLKKDGLANMGGVLCFRDETLFTQRFEGIGHRLKERQILIYGNDSYGGMSGRDLMAAVAGLYEVTKEPYLRNRVGQVRSFAERLQANGIPILSPPGGHAVYLEMNEFFAGCDRQPGDFASVGFTLELLKEYGIRAAEAGPFGWQWDRQSAEDREEIPNLVRFAVPRHVLSDDHINYTVAAVKQLYKRRHTIPNVEITRGRDMKLRHFSCGMRPVAVPQGVSQSYIDEAKRQIFSLCRAVAVDDTRKDQLASAVELTMSDWGKSRIPEEIDTSGWVSHVSNDHSPFEYSVVLDQSTGEAEVRFLVEGQLSGGRGDGDFLPQLQEKALQLTREIAGNYSATVSLDRFDLVRDLFMPAKPEGKFSAWHSYAASQKGPEWKVYFNPSAVPGRDKTLVATRTALERLGMGDTWRLVEDTLSPSESVVYISLDLCSDADHARVKVYISHTSATAQAIAQKHVALSPHADAYEVQRFCEAMAGGSLGSYTGKPLLSCFAFTTRAPRQAEGTVHFPIDGYAADDDEAVRRVEQYLAAVGTAPLYKQRYRRIIGAMQRKLPHRRPCIQSWVSLKQKAGGRQSNTFYLSPGLFAGRPLDPSSGSINLD</sequence>
<dbReference type="SFLD" id="SFLDS00036">
    <property type="entry name" value="Aromatic_Prenyltransferase"/>
    <property type="match status" value="1"/>
</dbReference>
<dbReference type="Proteomes" id="UP000054516">
    <property type="component" value="Unassembled WGS sequence"/>
</dbReference>
<dbReference type="GO" id="GO:0006520">
    <property type="term" value="P:amino acid metabolic process"/>
    <property type="evidence" value="ECO:0007669"/>
    <property type="project" value="InterPro"/>
</dbReference>
<dbReference type="SFLD" id="SFLDG01162">
    <property type="entry name" value="I"/>
    <property type="match status" value="1"/>
</dbReference>
<dbReference type="InterPro" id="IPR015422">
    <property type="entry name" value="PyrdxlP-dep_Trfase_small"/>
</dbReference>
<dbReference type="PANTHER" id="PTHR32325">
    <property type="entry name" value="BETA-ELIMINATING LYASE-LIKE PROTEIN-RELATED"/>
    <property type="match status" value="1"/>
</dbReference>
<organism evidence="6">
    <name type="scientific">Rosellinia necatrix</name>
    <name type="common">White root-rot fungus</name>
    <dbReference type="NCBI Taxonomy" id="77044"/>
    <lineage>
        <taxon>Eukaryota</taxon>
        <taxon>Fungi</taxon>
        <taxon>Dikarya</taxon>
        <taxon>Ascomycota</taxon>
        <taxon>Pezizomycotina</taxon>
        <taxon>Sordariomycetes</taxon>
        <taxon>Xylariomycetidae</taxon>
        <taxon>Xylariales</taxon>
        <taxon>Xylariaceae</taxon>
        <taxon>Rosellinia</taxon>
    </lineage>
</organism>
<evidence type="ECO:0000256" key="4">
    <source>
        <dbReference type="ARBA" id="ARBA00022898"/>
    </source>
</evidence>
<dbReference type="OMA" id="EAGPFGW"/>
<comment type="similarity">
    <text evidence="2">Belongs to the beta-eliminating lyase family.</text>
</comment>
<dbReference type="AlphaFoldDB" id="A0A1W2TBF5"/>
<dbReference type="Pfam" id="PF11991">
    <property type="entry name" value="Trp_DMAT"/>
    <property type="match status" value="1"/>
</dbReference>
<evidence type="ECO:0000313" key="6">
    <source>
        <dbReference type="EMBL" id="GAP85236.1"/>
    </source>
</evidence>
<evidence type="ECO:0000256" key="3">
    <source>
        <dbReference type="ARBA" id="ARBA00022679"/>
    </source>
</evidence>